<reference evidence="2 3" key="1">
    <citation type="submission" date="2018-06" db="EMBL/GenBank/DDBJ databases">
        <title>Genome Sequence of the Brown Rot Fungal Pathogen Monilinia fructigena.</title>
        <authorList>
            <person name="Landi L."/>
            <person name="De Miccolis Angelini R.M."/>
            <person name="Pollastro S."/>
            <person name="Abate D."/>
            <person name="Faretra F."/>
            <person name="Romanazzi G."/>
        </authorList>
    </citation>
    <scope>NUCLEOTIDE SEQUENCE [LARGE SCALE GENOMIC DNA]</scope>
    <source>
        <strain evidence="2 3">Mfrg269</strain>
    </source>
</reference>
<dbReference type="EMBL" id="QKRW01000007">
    <property type="protein sequence ID" value="RAL66140.1"/>
    <property type="molecule type" value="Genomic_DNA"/>
</dbReference>
<comment type="caution">
    <text evidence="2">The sequence shown here is derived from an EMBL/GenBank/DDBJ whole genome shotgun (WGS) entry which is preliminary data.</text>
</comment>
<name>A0A395J0V9_9HELO</name>
<accession>A0A395J0V9</accession>
<feature type="compositionally biased region" description="Low complexity" evidence="1">
    <location>
        <begin position="32"/>
        <end position="46"/>
    </location>
</feature>
<dbReference type="Proteomes" id="UP000249056">
    <property type="component" value="Unassembled WGS sequence"/>
</dbReference>
<feature type="region of interest" description="Disordered" evidence="1">
    <location>
        <begin position="32"/>
        <end position="54"/>
    </location>
</feature>
<evidence type="ECO:0000313" key="2">
    <source>
        <dbReference type="EMBL" id="RAL66140.1"/>
    </source>
</evidence>
<evidence type="ECO:0000313" key="3">
    <source>
        <dbReference type="Proteomes" id="UP000249056"/>
    </source>
</evidence>
<proteinExistence type="predicted"/>
<gene>
    <name evidence="2" type="ORF">DID88_005812</name>
</gene>
<evidence type="ECO:0000256" key="1">
    <source>
        <dbReference type="SAM" id="MobiDB-lite"/>
    </source>
</evidence>
<keyword evidence="3" id="KW-1185">Reference proteome</keyword>
<protein>
    <submittedName>
        <fullName evidence="2">Uncharacterized protein</fullName>
    </submittedName>
</protein>
<sequence>MQQKLAEDAERAGMSVQEFVEKVKAAQIEAQRQAAIQQQQQTATTTDSTGSPNPAAIALAIFSRVKT</sequence>
<organism evidence="2 3">
    <name type="scientific">Monilinia fructigena</name>
    <dbReference type="NCBI Taxonomy" id="38457"/>
    <lineage>
        <taxon>Eukaryota</taxon>
        <taxon>Fungi</taxon>
        <taxon>Dikarya</taxon>
        <taxon>Ascomycota</taxon>
        <taxon>Pezizomycotina</taxon>
        <taxon>Leotiomycetes</taxon>
        <taxon>Helotiales</taxon>
        <taxon>Sclerotiniaceae</taxon>
        <taxon>Monilinia</taxon>
    </lineage>
</organism>
<dbReference type="AlphaFoldDB" id="A0A395J0V9"/>